<dbReference type="InterPro" id="IPR025622">
    <property type="entry name" value="YqzE"/>
</dbReference>
<proteinExistence type="predicted"/>
<gene>
    <name evidence="1" type="ORF">ACFFIX_00695</name>
</gene>
<evidence type="ECO:0000313" key="1">
    <source>
        <dbReference type="EMBL" id="MFC0269976.1"/>
    </source>
</evidence>
<keyword evidence="2" id="KW-1185">Reference proteome</keyword>
<comment type="caution">
    <text evidence="1">The sequence shown here is derived from an EMBL/GenBank/DDBJ whole genome shotgun (WGS) entry which is preliminary data.</text>
</comment>
<dbReference type="Proteomes" id="UP001589854">
    <property type="component" value="Unassembled WGS sequence"/>
</dbReference>
<protein>
    <submittedName>
        <fullName evidence="1">YqzE family protein</fullName>
    </submittedName>
</protein>
<sequence>MSTNDYVKYLTQQLVKYMDTPKAERIQQKQKKKQTEAPPYSNRWLGILPFALKLFMEKRRKK</sequence>
<reference evidence="1 2" key="1">
    <citation type="submission" date="2024-09" db="EMBL/GenBank/DDBJ databases">
        <authorList>
            <person name="Sun Q."/>
            <person name="Mori K."/>
        </authorList>
    </citation>
    <scope>NUCLEOTIDE SEQUENCE [LARGE SCALE GENOMIC DNA]</scope>
    <source>
        <strain evidence="1 2">CCM 7228</strain>
    </source>
</reference>
<dbReference type="RefSeq" id="WP_378929443.1">
    <property type="nucleotide sequence ID" value="NZ_JBHLVO010000001.1"/>
</dbReference>
<organism evidence="1 2">
    <name type="scientific">Metabacillus herbersteinensis</name>
    <dbReference type="NCBI Taxonomy" id="283816"/>
    <lineage>
        <taxon>Bacteria</taxon>
        <taxon>Bacillati</taxon>
        <taxon>Bacillota</taxon>
        <taxon>Bacilli</taxon>
        <taxon>Bacillales</taxon>
        <taxon>Bacillaceae</taxon>
        <taxon>Metabacillus</taxon>
    </lineage>
</organism>
<accession>A0ABV6G9B0</accession>
<dbReference type="EMBL" id="JBHLVO010000001">
    <property type="protein sequence ID" value="MFC0269976.1"/>
    <property type="molecule type" value="Genomic_DNA"/>
</dbReference>
<dbReference type="Pfam" id="PF14038">
    <property type="entry name" value="YqzE"/>
    <property type="match status" value="1"/>
</dbReference>
<name>A0ABV6G9B0_9BACI</name>
<evidence type="ECO:0000313" key="2">
    <source>
        <dbReference type="Proteomes" id="UP001589854"/>
    </source>
</evidence>